<reference evidence="2 3" key="1">
    <citation type="journal article" date="2014" name="BMC Genomics">
        <title>Architecture and functions of a multipartite genome of the methylotrophic bacterium Paracoccus aminophilus JCM 7686, containing primary and secondary chromids.</title>
        <authorList>
            <person name="Dziewit L."/>
            <person name="Czarnecki J."/>
            <person name="Wibberg D."/>
            <person name="Radlinska M."/>
            <person name="Mrozek P."/>
            <person name="Szymczak M."/>
            <person name="Schluter A."/>
            <person name="Puhler A."/>
            <person name="Bartosik D."/>
        </authorList>
    </citation>
    <scope>NUCLEOTIDE SEQUENCE [LARGE SCALE GENOMIC DNA]</scope>
    <source>
        <strain evidence="2">JCM 7686</strain>
    </source>
</reference>
<proteinExistence type="predicted"/>
<evidence type="ECO:0008006" key="4">
    <source>
        <dbReference type="Google" id="ProtNLM"/>
    </source>
</evidence>
<dbReference type="HOGENOM" id="CLU_1853269_0_0_5"/>
<dbReference type="AlphaFoldDB" id="S5XJX4"/>
<feature type="transmembrane region" description="Helical" evidence="1">
    <location>
        <begin position="21"/>
        <end position="42"/>
    </location>
</feature>
<evidence type="ECO:0000256" key="1">
    <source>
        <dbReference type="SAM" id="Phobius"/>
    </source>
</evidence>
<dbReference type="PROSITE" id="PS51257">
    <property type="entry name" value="PROKAR_LIPOPROTEIN"/>
    <property type="match status" value="1"/>
</dbReference>
<gene>
    <name evidence="2" type="ORF">JCM7686_0375</name>
</gene>
<dbReference type="KEGG" id="pami:JCM7686_0375"/>
<dbReference type="STRING" id="1367847.JCM7686_0375"/>
<dbReference type="eggNOG" id="ENOG502ZS8Z">
    <property type="taxonomic scope" value="Bacteria"/>
</dbReference>
<protein>
    <recommendedName>
        <fullName evidence="4">Lipoprotein</fullName>
    </recommendedName>
</protein>
<evidence type="ECO:0000313" key="2">
    <source>
        <dbReference type="EMBL" id="AGT07484.1"/>
    </source>
</evidence>
<evidence type="ECO:0000313" key="3">
    <source>
        <dbReference type="Proteomes" id="UP000015480"/>
    </source>
</evidence>
<sequence>MARQESDGMRVQEDVIGGMRAVLGLVAVVMLAGCFPTDLTGVRPDGTKITMMFYPGGSRLDDLTIIEGRNYFGKGQYQMDDPLADVGFRMKDGPRIQAECTLKGKDIMDQPECKEYTVYRSDFALIPEGTRFARPEMF</sequence>
<accession>S5XJX4</accession>
<dbReference type="PATRIC" id="fig|1367847.3.peg.313"/>
<keyword evidence="1" id="KW-1133">Transmembrane helix</keyword>
<organism evidence="2 3">
    <name type="scientific">Paracoccus aminophilus JCM 7686</name>
    <dbReference type="NCBI Taxonomy" id="1367847"/>
    <lineage>
        <taxon>Bacteria</taxon>
        <taxon>Pseudomonadati</taxon>
        <taxon>Pseudomonadota</taxon>
        <taxon>Alphaproteobacteria</taxon>
        <taxon>Rhodobacterales</taxon>
        <taxon>Paracoccaceae</taxon>
        <taxon>Paracoccus</taxon>
    </lineage>
</organism>
<keyword evidence="3" id="KW-1185">Reference proteome</keyword>
<keyword evidence="1" id="KW-0812">Transmembrane</keyword>
<keyword evidence="1" id="KW-0472">Membrane</keyword>
<name>S5XJX4_PARAH</name>
<dbReference type="Proteomes" id="UP000015480">
    <property type="component" value="Chromosome"/>
</dbReference>
<dbReference type="EMBL" id="CP006650">
    <property type="protein sequence ID" value="AGT07484.1"/>
    <property type="molecule type" value="Genomic_DNA"/>
</dbReference>